<proteinExistence type="predicted"/>
<feature type="signal peptide" evidence="1">
    <location>
        <begin position="1"/>
        <end position="22"/>
    </location>
</feature>
<dbReference type="PROSITE" id="PS51257">
    <property type="entry name" value="PROKAR_LIPOPROTEIN"/>
    <property type="match status" value="1"/>
</dbReference>
<dbReference type="InterPro" id="IPR036280">
    <property type="entry name" value="Multihaem_cyt_sf"/>
</dbReference>
<dbReference type="SUPFAM" id="SSF49265">
    <property type="entry name" value="Fibronectin type III"/>
    <property type="match status" value="1"/>
</dbReference>
<keyword evidence="1" id="KW-0732">Signal</keyword>
<dbReference type="CDD" id="cd00063">
    <property type="entry name" value="FN3"/>
    <property type="match status" value="1"/>
</dbReference>
<dbReference type="InterPro" id="IPR036116">
    <property type="entry name" value="FN3_sf"/>
</dbReference>
<dbReference type="EMBL" id="CP052909">
    <property type="protein sequence ID" value="QNJ97956.1"/>
    <property type="molecule type" value="Genomic_DNA"/>
</dbReference>
<dbReference type="InterPro" id="IPR013783">
    <property type="entry name" value="Ig-like_fold"/>
</dbReference>
<dbReference type="RefSeq" id="WP_186987581.1">
    <property type="nucleotide sequence ID" value="NZ_CP052909.1"/>
</dbReference>
<gene>
    <name evidence="3" type="ORF">ALE3EI_1394</name>
</gene>
<organism evidence="3 4">
    <name type="scientific">Constantimarinum furrinae</name>
    <dbReference type="NCBI Taxonomy" id="2562285"/>
    <lineage>
        <taxon>Bacteria</taxon>
        <taxon>Pseudomonadati</taxon>
        <taxon>Bacteroidota</taxon>
        <taxon>Flavobacteriia</taxon>
        <taxon>Flavobacteriales</taxon>
        <taxon>Flavobacteriaceae</taxon>
        <taxon>Altibacter/Constantimarinum group</taxon>
        <taxon>Constantimarinum</taxon>
    </lineage>
</organism>
<feature type="domain" description="Fibronectin type-III" evidence="2">
    <location>
        <begin position="37"/>
        <end position="123"/>
    </location>
</feature>
<dbReference type="Pfam" id="PF00041">
    <property type="entry name" value="fn3"/>
    <property type="match status" value="1"/>
</dbReference>
<sequence length="422" mass="46169">MKNLYFLICLIGAILISACSKDDNYVPVNDDTENPSAPQNLMATTVTETAIQLSWDASADNVGVTGYDIYVDGSIATSGVTGNTGSVTGLDQETTYSIYVIALDAAGNESDSSNVLSATTAAAPLEFKTQLTEMGVYAGGLANLNPASGVQLYEINSTLFTDHAAKQRLIKLPNGSSMEFNNSDLLPNFPNNTLIAKTFYYNVNDQNPSEGKIIIETRILIKQEEGWQVGNYIWNESQTEATLRDTGSTIPISYIDINGTTQNIDYQIPSTQDCFQCHNNTNETFPIGMKLRSMNFVPSYTGQNQLDYFIANGLLTGLSNTSQVSVLPDWQDETNFSLSERARAYIDINCAHCHSPGGSVPPVYNLDLRYETSFGASGIFDAREEIEARFASTIPLYRMPLLGRTIVHEDALQLISDYVDSL</sequence>
<dbReference type="Proteomes" id="UP000515514">
    <property type="component" value="Chromosome"/>
</dbReference>
<accession>A0A7G8PUE0</accession>
<evidence type="ECO:0000313" key="3">
    <source>
        <dbReference type="EMBL" id="QNJ97956.1"/>
    </source>
</evidence>
<feature type="chain" id="PRO_5028812523" description="Fibronectin type-III domain-containing protein" evidence="1">
    <location>
        <begin position="23"/>
        <end position="422"/>
    </location>
</feature>
<dbReference type="SUPFAM" id="SSF48695">
    <property type="entry name" value="Multiheme cytochromes"/>
    <property type="match status" value="1"/>
</dbReference>
<evidence type="ECO:0000256" key="1">
    <source>
        <dbReference type="SAM" id="SignalP"/>
    </source>
</evidence>
<name>A0A7G8PUE0_9FLAO</name>
<evidence type="ECO:0000259" key="2">
    <source>
        <dbReference type="PROSITE" id="PS50853"/>
    </source>
</evidence>
<evidence type="ECO:0000313" key="4">
    <source>
        <dbReference type="Proteomes" id="UP000515514"/>
    </source>
</evidence>
<dbReference type="PROSITE" id="PS50853">
    <property type="entry name" value="FN3"/>
    <property type="match status" value="1"/>
</dbReference>
<dbReference type="Gene3D" id="2.60.40.10">
    <property type="entry name" value="Immunoglobulins"/>
    <property type="match status" value="1"/>
</dbReference>
<reference evidence="3 4" key="1">
    <citation type="submission" date="2020-04" db="EMBL/GenBank/DDBJ databases">
        <title>Genome sequence of Altibacter aquimarinus strain ALE3EI.</title>
        <authorList>
            <person name="Oh H.-M."/>
            <person name="Jang D."/>
        </authorList>
    </citation>
    <scope>NUCLEOTIDE SEQUENCE [LARGE SCALE GENOMIC DNA]</scope>
    <source>
        <strain evidence="3 4">ALE3EI</strain>
    </source>
</reference>
<dbReference type="InterPro" id="IPR003961">
    <property type="entry name" value="FN3_dom"/>
</dbReference>
<keyword evidence="4" id="KW-1185">Reference proteome</keyword>
<dbReference type="KEGG" id="alti:ALE3EI_1394"/>
<dbReference type="SMART" id="SM00060">
    <property type="entry name" value="FN3"/>
    <property type="match status" value="1"/>
</dbReference>
<dbReference type="AlphaFoldDB" id="A0A7G8PUE0"/>
<protein>
    <recommendedName>
        <fullName evidence="2">Fibronectin type-III domain-containing protein</fullName>
    </recommendedName>
</protein>